<dbReference type="STRING" id="991.IW20_24800"/>
<dbReference type="Proteomes" id="UP000028712">
    <property type="component" value="Unassembled WGS sequence"/>
</dbReference>
<accession>A0A085ZGW8</accession>
<protein>
    <submittedName>
        <fullName evidence="3">Uncharacterized protein</fullName>
    </submittedName>
</protein>
<evidence type="ECO:0000313" key="6">
    <source>
        <dbReference type="Proteomes" id="UP000198424"/>
    </source>
</evidence>
<dbReference type="Proteomes" id="UP000198424">
    <property type="component" value="Unassembled WGS sequence"/>
</dbReference>
<proteinExistence type="predicted"/>
<dbReference type="GO" id="GO:0016887">
    <property type="term" value="F:ATP hydrolysis activity"/>
    <property type="evidence" value="ECO:0007669"/>
    <property type="project" value="InterPro"/>
</dbReference>
<evidence type="ECO:0000259" key="2">
    <source>
        <dbReference type="Pfam" id="PF13476"/>
    </source>
</evidence>
<keyword evidence="6" id="KW-1185">Reference proteome</keyword>
<dbReference type="eggNOG" id="COG3950">
    <property type="taxonomic scope" value="Bacteria"/>
</dbReference>
<sequence>MNFFIVSAGEPGSDYIEDNFKDILETNEFALYANTAQKGTYYSIEKDDVLILKYERNFVAYGTVVRKYSNEYKNFSLRVQVKEWILHSIDDPKKGVSRYGIQNATIGGGKYGTVKTVKPSFGLDKIREINETHNEYYIIFSNSINDKSKFRKKGDYFDLHEELFTYLLKKSETDPDFTFVTRDSNNNNALEKGYWFYGEDTVAISFWTEMDFIEDIPVISFLINPDGHCRLIIQTDIQEDLKKYFEDSRWWKDELKDLNQRDTWFVKEYSNFDPADYINCLSYFLRNDYHIINKIIYEDNLVPGLKRETIKESPDDFDGFVLQLPIKEFNLRIKNIFKYRQNQSVELSYDSVDDENRADSLREIIIHNYGLIKNQKLKIGDSKWVFITGENGSGKTMFLRAIGTILGNRTLTEKEIQKGSLHVNANFNSGKRIIPFERFENNNLNLKISNLSRGLAMYGPYRLQHSSGLAKIKDYRQSVGKKSSFESLFGDGARLLSLVNQFEFWQDNSKNKKMTQARMEQIFSLLPKIIPDLRKVECIKIQNKFSIEYLIRSEGSEELMKLKWHELSSGNKSISNLVSDILIRLYYQQPKVIDPSELRGIIMIDEIDLHLHPKAQKELVETLSKTFPLLQFIVTTHSAVPLLGAPENSIICVVKRNAEQGIIINRLLKLEKEIGFLTPNTILTSDIFNFNFFDEISETRYENLYLEDRYEDIQKNIEVNERLSKLNEDIFPKDLFKD</sequence>
<dbReference type="AlphaFoldDB" id="A0A085ZGW8"/>
<dbReference type="OrthoDB" id="9805802at2"/>
<dbReference type="InterPro" id="IPR027417">
    <property type="entry name" value="P-loop_NTPase"/>
</dbReference>
<evidence type="ECO:0000313" key="5">
    <source>
        <dbReference type="Proteomes" id="UP000028712"/>
    </source>
</evidence>
<dbReference type="PANTHER" id="PTHR32182">
    <property type="entry name" value="DNA REPLICATION AND REPAIR PROTEIN RECF"/>
    <property type="match status" value="1"/>
</dbReference>
<evidence type="ECO:0000259" key="1">
    <source>
        <dbReference type="Pfam" id="PF13304"/>
    </source>
</evidence>
<feature type="domain" description="Rad50/SbcC-type AAA" evidence="2">
    <location>
        <begin position="364"/>
        <end position="508"/>
    </location>
</feature>
<dbReference type="EMBL" id="MUGY01000022">
    <property type="protein sequence ID" value="OXA92401.1"/>
    <property type="molecule type" value="Genomic_DNA"/>
</dbReference>
<dbReference type="Gene3D" id="3.40.50.300">
    <property type="entry name" value="P-loop containing nucleotide triphosphate hydrolases"/>
    <property type="match status" value="1"/>
</dbReference>
<feature type="domain" description="ATPase AAA-type core" evidence="1">
    <location>
        <begin position="560"/>
        <end position="639"/>
    </location>
</feature>
<evidence type="ECO:0000313" key="3">
    <source>
        <dbReference type="EMBL" id="KFF03682.1"/>
    </source>
</evidence>
<name>A0A085ZGW8_FLAHY</name>
<evidence type="ECO:0000313" key="4">
    <source>
        <dbReference type="EMBL" id="OXA92401.1"/>
    </source>
</evidence>
<dbReference type="GO" id="GO:0006302">
    <property type="term" value="P:double-strand break repair"/>
    <property type="evidence" value="ECO:0007669"/>
    <property type="project" value="InterPro"/>
</dbReference>
<dbReference type="PANTHER" id="PTHR32182:SF23">
    <property type="entry name" value="ATP BINDING PROTEIN"/>
    <property type="match status" value="1"/>
</dbReference>
<dbReference type="SUPFAM" id="SSF52540">
    <property type="entry name" value="P-loop containing nucleoside triphosphate hydrolases"/>
    <property type="match status" value="1"/>
</dbReference>
<comment type="caution">
    <text evidence="3">The sequence shown here is derived from an EMBL/GenBank/DDBJ whole genome shotgun (WGS) entry which is preliminary data.</text>
</comment>
<dbReference type="Pfam" id="PF13304">
    <property type="entry name" value="AAA_21"/>
    <property type="match status" value="1"/>
</dbReference>
<dbReference type="InterPro" id="IPR038729">
    <property type="entry name" value="Rad50/SbcC_AAA"/>
</dbReference>
<dbReference type="GO" id="GO:0000731">
    <property type="term" value="P:DNA synthesis involved in DNA repair"/>
    <property type="evidence" value="ECO:0007669"/>
    <property type="project" value="TreeGrafter"/>
</dbReference>
<dbReference type="Pfam" id="PF13476">
    <property type="entry name" value="AAA_23"/>
    <property type="match status" value="1"/>
</dbReference>
<organism evidence="3 5">
    <name type="scientific">Flavobacterium hydatis</name>
    <name type="common">Cytophaga aquatilis</name>
    <dbReference type="NCBI Taxonomy" id="991"/>
    <lineage>
        <taxon>Bacteria</taxon>
        <taxon>Pseudomonadati</taxon>
        <taxon>Bacteroidota</taxon>
        <taxon>Flavobacteriia</taxon>
        <taxon>Flavobacteriales</taxon>
        <taxon>Flavobacteriaceae</taxon>
        <taxon>Flavobacterium</taxon>
    </lineage>
</organism>
<reference evidence="4 6" key="2">
    <citation type="submission" date="2016-11" db="EMBL/GenBank/DDBJ databases">
        <title>Whole genomes of Flavobacteriaceae.</title>
        <authorList>
            <person name="Stine C."/>
            <person name="Li C."/>
            <person name="Tadesse D."/>
        </authorList>
    </citation>
    <scope>NUCLEOTIDE SEQUENCE [LARGE SCALE GENOMIC DNA]</scope>
    <source>
        <strain evidence="4 6">ATCC 29551</strain>
    </source>
</reference>
<dbReference type="InterPro" id="IPR003959">
    <property type="entry name" value="ATPase_AAA_core"/>
</dbReference>
<dbReference type="GO" id="GO:0005524">
    <property type="term" value="F:ATP binding"/>
    <property type="evidence" value="ECO:0007669"/>
    <property type="project" value="InterPro"/>
</dbReference>
<gene>
    <name evidence="4" type="ORF">B0A62_15315</name>
    <name evidence="3" type="ORF">IW20_24800</name>
</gene>
<dbReference type="EMBL" id="JPRM01000058">
    <property type="protein sequence ID" value="KFF03682.1"/>
    <property type="molecule type" value="Genomic_DNA"/>
</dbReference>
<reference evidence="3 5" key="1">
    <citation type="submission" date="2014-07" db="EMBL/GenBank/DDBJ databases">
        <title>Genome of Flavobacterium hydatis DSM 2063.</title>
        <authorList>
            <person name="Pipes S.E."/>
            <person name="Stropko S.J."/>
            <person name="Newman J.D."/>
        </authorList>
    </citation>
    <scope>NUCLEOTIDE SEQUENCE [LARGE SCALE GENOMIC DNA]</scope>
    <source>
        <strain evidence="3 5">DSM 2063</strain>
    </source>
</reference>
<dbReference type="RefSeq" id="WP_035628684.1">
    <property type="nucleotide sequence ID" value="NZ_JBEWQG010000035.1"/>
</dbReference>